<gene>
    <name evidence="2" type="ORF">CCMP2556_LOCUS8520</name>
</gene>
<dbReference type="EMBL" id="CAXAMN010003886">
    <property type="protein sequence ID" value="CAK9006675.1"/>
    <property type="molecule type" value="Genomic_DNA"/>
</dbReference>
<evidence type="ECO:0000256" key="1">
    <source>
        <dbReference type="SAM" id="MobiDB-lite"/>
    </source>
</evidence>
<reference evidence="2 3" key="1">
    <citation type="submission" date="2024-02" db="EMBL/GenBank/DDBJ databases">
        <authorList>
            <person name="Chen Y."/>
            <person name="Shah S."/>
            <person name="Dougan E. K."/>
            <person name="Thang M."/>
            <person name="Chan C."/>
        </authorList>
    </citation>
    <scope>NUCLEOTIDE SEQUENCE [LARGE SCALE GENOMIC DNA]</scope>
</reference>
<name>A0ABP0IX53_9DINO</name>
<feature type="compositionally biased region" description="Basic and acidic residues" evidence="1">
    <location>
        <begin position="26"/>
        <end position="46"/>
    </location>
</feature>
<organism evidence="2 3">
    <name type="scientific">Durusdinium trenchii</name>
    <dbReference type="NCBI Taxonomy" id="1381693"/>
    <lineage>
        <taxon>Eukaryota</taxon>
        <taxon>Sar</taxon>
        <taxon>Alveolata</taxon>
        <taxon>Dinophyceae</taxon>
        <taxon>Suessiales</taxon>
        <taxon>Symbiodiniaceae</taxon>
        <taxon>Durusdinium</taxon>
    </lineage>
</organism>
<keyword evidence="3" id="KW-1185">Reference proteome</keyword>
<sequence>DTFTAQSLAALQCWGQSSVSESGLDPAKRQKREPPKRGRVTEDKDPSMRDAMRLMASLVLRHEQDLQQVARQDTFLLFLVPSQEGCVPLLHLAHKEWSDAKERTLTLRAHLVLQLLRELQRRLLKLMTGGDQCQIRAQLVKNGVLLEDHTWPFLQWDSRDKRLVLNKTKQAMTMSQAQELLEELLSLVKQDDAIQKFHAMGKPQEGKSQPWKLQIGLRQDRLHGLLTGSSHSSLWQILGIQLKPHSQRMSPLGIKLQEVLKQM</sequence>
<comment type="caution">
    <text evidence="2">The sequence shown here is derived from an EMBL/GenBank/DDBJ whole genome shotgun (WGS) entry which is preliminary data.</text>
</comment>
<dbReference type="Proteomes" id="UP001642484">
    <property type="component" value="Unassembled WGS sequence"/>
</dbReference>
<proteinExistence type="predicted"/>
<protein>
    <submittedName>
        <fullName evidence="2">Uncharacterized protein</fullName>
    </submittedName>
</protein>
<evidence type="ECO:0000313" key="2">
    <source>
        <dbReference type="EMBL" id="CAK9006675.1"/>
    </source>
</evidence>
<feature type="non-terminal residue" evidence="2">
    <location>
        <position position="1"/>
    </location>
</feature>
<accession>A0ABP0IX53</accession>
<feature type="region of interest" description="Disordered" evidence="1">
    <location>
        <begin position="17"/>
        <end position="46"/>
    </location>
</feature>
<evidence type="ECO:0000313" key="3">
    <source>
        <dbReference type="Proteomes" id="UP001642484"/>
    </source>
</evidence>